<keyword evidence="7" id="KW-1133">Transmembrane helix</keyword>
<keyword evidence="5" id="KW-0812">Transmembrane</keyword>
<dbReference type="GO" id="GO:0016020">
    <property type="term" value="C:membrane"/>
    <property type="evidence" value="ECO:0007669"/>
    <property type="project" value="UniProtKB-SubCell"/>
</dbReference>
<evidence type="ECO:0000256" key="4">
    <source>
        <dbReference type="ARBA" id="ARBA00022617"/>
    </source>
</evidence>
<keyword evidence="6 12" id="KW-0479">Metal-binding</keyword>
<evidence type="ECO:0000256" key="12">
    <source>
        <dbReference type="PIRSR" id="PIRSR602402-1"/>
    </source>
</evidence>
<dbReference type="Pfam" id="PF00067">
    <property type="entry name" value="p450"/>
    <property type="match status" value="1"/>
</dbReference>
<dbReference type="InterPro" id="IPR001128">
    <property type="entry name" value="Cyt_P450"/>
</dbReference>
<evidence type="ECO:0000256" key="5">
    <source>
        <dbReference type="ARBA" id="ARBA00022692"/>
    </source>
</evidence>
<protein>
    <recommendedName>
        <fullName evidence="16">Cytochrome P450 52A12</fullName>
    </recommendedName>
</protein>
<evidence type="ECO:0000313" key="14">
    <source>
        <dbReference type="EMBL" id="CEJ81445.1"/>
    </source>
</evidence>
<reference evidence="14 15" key="1">
    <citation type="journal article" date="2015" name="Genome Announc.">
        <title>Draft Genome Sequence and Gene Annotation of the Entomopathogenic Fungus Verticillium hemipterigenum.</title>
        <authorList>
            <person name="Horn F."/>
            <person name="Habel A."/>
            <person name="Scharf D.H."/>
            <person name="Dworschak J."/>
            <person name="Brakhage A.A."/>
            <person name="Guthke R."/>
            <person name="Hertweck C."/>
            <person name="Linde J."/>
        </authorList>
    </citation>
    <scope>NUCLEOTIDE SEQUENCE [LARGE SCALE GENOMIC DNA]</scope>
</reference>
<organism evidence="14 15">
    <name type="scientific">[Torrubiella] hemipterigena</name>
    <dbReference type="NCBI Taxonomy" id="1531966"/>
    <lineage>
        <taxon>Eukaryota</taxon>
        <taxon>Fungi</taxon>
        <taxon>Dikarya</taxon>
        <taxon>Ascomycota</taxon>
        <taxon>Pezizomycotina</taxon>
        <taxon>Sordariomycetes</taxon>
        <taxon>Hypocreomycetidae</taxon>
        <taxon>Hypocreales</taxon>
        <taxon>Clavicipitaceae</taxon>
        <taxon>Clavicipitaceae incertae sedis</taxon>
        <taxon>'Torrubiella' clade</taxon>
    </lineage>
</organism>
<dbReference type="Gene3D" id="1.10.630.10">
    <property type="entry name" value="Cytochrome P450"/>
    <property type="match status" value="1"/>
</dbReference>
<dbReference type="PRINTS" id="PR00385">
    <property type="entry name" value="P450"/>
</dbReference>
<evidence type="ECO:0000256" key="8">
    <source>
        <dbReference type="ARBA" id="ARBA00023002"/>
    </source>
</evidence>
<evidence type="ECO:0000256" key="13">
    <source>
        <dbReference type="RuleBase" id="RU000461"/>
    </source>
</evidence>
<evidence type="ECO:0000256" key="10">
    <source>
        <dbReference type="ARBA" id="ARBA00023033"/>
    </source>
</evidence>
<keyword evidence="15" id="KW-1185">Reference proteome</keyword>
<feature type="binding site" description="axial binding residue" evidence="12">
    <location>
        <position position="480"/>
    </location>
    <ligand>
        <name>heme</name>
        <dbReference type="ChEBI" id="CHEBI:30413"/>
    </ligand>
    <ligandPart>
        <name>Fe</name>
        <dbReference type="ChEBI" id="CHEBI:18248"/>
    </ligandPart>
</feature>
<keyword evidence="4 12" id="KW-0349">Heme</keyword>
<accession>A0A0A1T5Q8</accession>
<evidence type="ECO:0000256" key="6">
    <source>
        <dbReference type="ARBA" id="ARBA00022723"/>
    </source>
</evidence>
<dbReference type="GO" id="GO:0005506">
    <property type="term" value="F:iron ion binding"/>
    <property type="evidence" value="ECO:0007669"/>
    <property type="project" value="InterPro"/>
</dbReference>
<evidence type="ECO:0000256" key="11">
    <source>
        <dbReference type="ARBA" id="ARBA00023136"/>
    </source>
</evidence>
<gene>
    <name evidence="14" type="ORF">VHEMI01567</name>
</gene>
<dbReference type="InterPro" id="IPR047146">
    <property type="entry name" value="Cyt_P450_E_CYP52_fungi"/>
</dbReference>
<comment type="cofactor">
    <cofactor evidence="1 12">
        <name>heme</name>
        <dbReference type="ChEBI" id="CHEBI:30413"/>
    </cofactor>
</comment>
<sequence>MASFKLSDSKMLDFKELAGAAVAGVVVLYTLSHLNTALRRYRAAKKAGCKPPVPVFAADSSGFRIVKEVAKAMDEKAFPQWVLKQFRLTSEEQGREVNTMTFAIPLFDQSIVTRDPENIQAILATQFADFGLGPNRCNGFKPLLGNGIFATDGKPWEHSRALLRPSFARSQISDLEVEERHVSSLMKALESHLSKDNGWTGKVDLLPLFFNLTLDSSTEFLFGESAGTQVAALTGTSNNTFADDFNDSQLVLALASRLGPYYWTMHNAAFRRSVKRTHEYVDKFVNIALQSDGSSKGKTGDGKEKYVFLEELAQRTRDPEELRSQLLNILLAGRDTTASTMGWFFYLMALDENRETYNKLRTIILETFGTYANPKDITFESLKNCRYLQWCLNETLRVYPVVPYNGRAALRDTTLPTGGGPDGKSPIFVRKGQSVEYSVIAMHLRTSLWGEDAASFRPERWEGRRPGWDYLPFNGGPRICIGQQFALTSLGYWIVRLMQRIDRIDGSEVGDVKYDASLTICPGAGVNVKVHFVDAE</sequence>
<dbReference type="HOGENOM" id="CLU_001570_27_0_1"/>
<name>A0A0A1T5Q8_9HYPO</name>
<evidence type="ECO:0008006" key="16">
    <source>
        <dbReference type="Google" id="ProtNLM"/>
    </source>
</evidence>
<dbReference type="PRINTS" id="PR00464">
    <property type="entry name" value="EP450II"/>
</dbReference>
<keyword evidence="11" id="KW-0472">Membrane</keyword>
<dbReference type="Proteomes" id="UP000039046">
    <property type="component" value="Unassembled WGS sequence"/>
</dbReference>
<evidence type="ECO:0000256" key="2">
    <source>
        <dbReference type="ARBA" id="ARBA00004167"/>
    </source>
</evidence>
<dbReference type="AlphaFoldDB" id="A0A0A1T5Q8"/>
<dbReference type="PROSITE" id="PS00086">
    <property type="entry name" value="CYTOCHROME_P450"/>
    <property type="match status" value="1"/>
</dbReference>
<keyword evidence="8 13" id="KW-0560">Oxidoreductase</keyword>
<dbReference type="InterPro" id="IPR002402">
    <property type="entry name" value="Cyt_P450_E_grp-II"/>
</dbReference>
<dbReference type="InterPro" id="IPR002974">
    <property type="entry name" value="Cyt_P450_E_CYP52_ascomycetes"/>
</dbReference>
<dbReference type="InterPro" id="IPR036396">
    <property type="entry name" value="Cyt_P450_sf"/>
</dbReference>
<evidence type="ECO:0000256" key="7">
    <source>
        <dbReference type="ARBA" id="ARBA00022989"/>
    </source>
</evidence>
<dbReference type="SUPFAM" id="SSF48264">
    <property type="entry name" value="Cytochrome P450"/>
    <property type="match status" value="1"/>
</dbReference>
<evidence type="ECO:0000256" key="1">
    <source>
        <dbReference type="ARBA" id="ARBA00001971"/>
    </source>
</evidence>
<dbReference type="OrthoDB" id="1470350at2759"/>
<comment type="similarity">
    <text evidence="3 13">Belongs to the cytochrome P450 family.</text>
</comment>
<dbReference type="PANTHER" id="PTHR24287">
    <property type="entry name" value="P450, PUTATIVE (EUROFUNG)-RELATED"/>
    <property type="match status" value="1"/>
</dbReference>
<evidence type="ECO:0000256" key="9">
    <source>
        <dbReference type="ARBA" id="ARBA00023004"/>
    </source>
</evidence>
<dbReference type="GO" id="GO:0020037">
    <property type="term" value="F:heme binding"/>
    <property type="evidence" value="ECO:0007669"/>
    <property type="project" value="InterPro"/>
</dbReference>
<keyword evidence="9 12" id="KW-0408">Iron</keyword>
<dbReference type="CDD" id="cd11063">
    <property type="entry name" value="CYP52"/>
    <property type="match status" value="1"/>
</dbReference>
<proteinExistence type="inferred from homology"/>
<dbReference type="PRINTS" id="PR01239">
    <property type="entry name" value="EP450IICYP52"/>
</dbReference>
<evidence type="ECO:0000256" key="3">
    <source>
        <dbReference type="ARBA" id="ARBA00010617"/>
    </source>
</evidence>
<dbReference type="STRING" id="1531966.A0A0A1T5Q8"/>
<evidence type="ECO:0000313" key="15">
    <source>
        <dbReference type="Proteomes" id="UP000039046"/>
    </source>
</evidence>
<dbReference type="EMBL" id="CDHN01000001">
    <property type="protein sequence ID" value="CEJ81445.1"/>
    <property type="molecule type" value="Genomic_DNA"/>
</dbReference>
<dbReference type="PANTHER" id="PTHR24287:SF1">
    <property type="entry name" value="P450, PUTATIVE (EUROFUNG)-RELATED"/>
    <property type="match status" value="1"/>
</dbReference>
<comment type="subcellular location">
    <subcellularLocation>
        <location evidence="2">Membrane</location>
        <topology evidence="2">Single-pass membrane protein</topology>
    </subcellularLocation>
</comment>
<dbReference type="InterPro" id="IPR017972">
    <property type="entry name" value="Cyt_P450_CS"/>
</dbReference>
<dbReference type="GO" id="GO:0016712">
    <property type="term" value="F:oxidoreductase activity, acting on paired donors, with incorporation or reduction of molecular oxygen, reduced flavin or flavoprotein as one donor, and incorporation of one atom of oxygen"/>
    <property type="evidence" value="ECO:0007669"/>
    <property type="project" value="InterPro"/>
</dbReference>
<keyword evidence="10 13" id="KW-0503">Monooxygenase</keyword>